<organism evidence="1 2">
    <name type="scientific">Marinobacter suaedae</name>
    <dbReference type="NCBI Taxonomy" id="3057675"/>
    <lineage>
        <taxon>Bacteria</taxon>
        <taxon>Pseudomonadati</taxon>
        <taxon>Pseudomonadota</taxon>
        <taxon>Gammaproteobacteria</taxon>
        <taxon>Pseudomonadales</taxon>
        <taxon>Marinobacteraceae</taxon>
        <taxon>Marinobacter</taxon>
    </lineage>
</organism>
<evidence type="ECO:0000313" key="1">
    <source>
        <dbReference type="EMBL" id="MDO3722764.1"/>
    </source>
</evidence>
<name>A0ABT8W3F1_9GAMM</name>
<dbReference type="RefSeq" id="WP_223793024.1">
    <property type="nucleotide sequence ID" value="NZ_JAUMIS010000002.1"/>
</dbReference>
<evidence type="ECO:0000313" key="2">
    <source>
        <dbReference type="Proteomes" id="UP001168640"/>
    </source>
</evidence>
<sequence length="81" mass="8809">MNYAIGRIEAGLLTPYVCLSCGLSWAEIEDLPGLDRLRETCEKNGVELLLPQMGITSSVYIGPGSLCLALGAEFHSFNDFQ</sequence>
<dbReference type="EMBL" id="JAUMIS010000002">
    <property type="protein sequence ID" value="MDO3722764.1"/>
    <property type="molecule type" value="Genomic_DNA"/>
</dbReference>
<accession>A0ABT8W3F1</accession>
<dbReference type="Proteomes" id="UP001168640">
    <property type="component" value="Unassembled WGS sequence"/>
</dbReference>
<reference evidence="1" key="1">
    <citation type="submission" date="2023-07" db="EMBL/GenBank/DDBJ databases">
        <title>Marinobacter sp. chi1 genome sequencing and assembly.</title>
        <authorList>
            <person name="Park S."/>
        </authorList>
    </citation>
    <scope>NUCLEOTIDE SEQUENCE</scope>
    <source>
        <strain evidence="1">Chi1</strain>
    </source>
</reference>
<proteinExistence type="predicted"/>
<keyword evidence="2" id="KW-1185">Reference proteome</keyword>
<gene>
    <name evidence="1" type="ORF">QVZ43_13655</name>
</gene>
<comment type="caution">
    <text evidence="1">The sequence shown here is derived from an EMBL/GenBank/DDBJ whole genome shotgun (WGS) entry which is preliminary data.</text>
</comment>
<protein>
    <submittedName>
        <fullName evidence="1">Uncharacterized protein</fullName>
    </submittedName>
</protein>